<proteinExistence type="predicted"/>
<dbReference type="InterPro" id="IPR000792">
    <property type="entry name" value="Tscrpt_reg_LuxR_C"/>
</dbReference>
<evidence type="ECO:0000313" key="2">
    <source>
        <dbReference type="EMBL" id="MFE9172403.1"/>
    </source>
</evidence>
<dbReference type="InterPro" id="IPR036388">
    <property type="entry name" value="WH-like_DNA-bd_sf"/>
</dbReference>
<dbReference type="SMART" id="SM00421">
    <property type="entry name" value="HTH_LUXR"/>
    <property type="match status" value="1"/>
</dbReference>
<evidence type="ECO:0000259" key="1">
    <source>
        <dbReference type="PROSITE" id="PS50043"/>
    </source>
</evidence>
<dbReference type="Proteomes" id="UP001601197">
    <property type="component" value="Unassembled WGS sequence"/>
</dbReference>
<dbReference type="Gene3D" id="1.10.10.10">
    <property type="entry name" value="Winged helix-like DNA-binding domain superfamily/Winged helix DNA-binding domain"/>
    <property type="match status" value="1"/>
</dbReference>
<sequence>MITQSHNTKDGQMCRSADKGAPLRGAPICEDGLQRYLKALEMGTVSGEVPTCLTEYRLLRPLTGGNNSFIPVPPRVAESEATRSVQRKIEQYEGVLAALHSSFHAAEIIYRKVHCRAEPSIEPLSGEEVIGEALRLAVASCKGELLTAQPGGGRAPELLGEALPRDLDLLRRGVRQRTLYQHSVRSHRPTLTYIERVLAEGAQVRTLEEIFERVIICDRSIAFIPGSPERRSAALAIRHPGAVEFLIKVFEHMWDRGKPVSIAMDQHRPDLLTDSVRRAVLRMVVTGHTDESIAARLGVSARTVSTHIKKVSGALGSRSRAELGYLVSQRGILEPDGPHSAGTDRGTVVERH</sequence>
<organism evidence="2 3">
    <name type="scientific">Streptomyces kebangsaanensis</name>
    <dbReference type="NCBI Taxonomy" id="864058"/>
    <lineage>
        <taxon>Bacteria</taxon>
        <taxon>Bacillati</taxon>
        <taxon>Actinomycetota</taxon>
        <taxon>Actinomycetes</taxon>
        <taxon>Kitasatosporales</taxon>
        <taxon>Streptomycetaceae</taxon>
        <taxon>Streptomyces</taxon>
    </lineage>
</organism>
<dbReference type="InterPro" id="IPR051797">
    <property type="entry name" value="TrmB-like"/>
</dbReference>
<name>A0ABW6KWX8_9ACTN</name>
<gene>
    <name evidence="2" type="ORF">ACFYNZ_23485</name>
</gene>
<feature type="domain" description="HTH luxR-type" evidence="1">
    <location>
        <begin position="265"/>
        <end position="331"/>
    </location>
</feature>
<keyword evidence="3" id="KW-1185">Reference proteome</keyword>
<dbReference type="PANTHER" id="PTHR34293">
    <property type="entry name" value="HTH-TYPE TRANSCRIPTIONAL REGULATOR TRMBL2"/>
    <property type="match status" value="1"/>
</dbReference>
<dbReference type="InterPro" id="IPR016032">
    <property type="entry name" value="Sig_transdc_resp-reg_C-effctor"/>
</dbReference>
<dbReference type="PANTHER" id="PTHR34293:SF1">
    <property type="entry name" value="HTH-TYPE TRANSCRIPTIONAL REGULATOR TRMBL2"/>
    <property type="match status" value="1"/>
</dbReference>
<comment type="caution">
    <text evidence="2">The sequence shown here is derived from an EMBL/GenBank/DDBJ whole genome shotgun (WGS) entry which is preliminary data.</text>
</comment>
<dbReference type="CDD" id="cd06170">
    <property type="entry name" value="LuxR_C_like"/>
    <property type="match status" value="1"/>
</dbReference>
<dbReference type="PROSITE" id="PS50043">
    <property type="entry name" value="HTH_LUXR_2"/>
    <property type="match status" value="1"/>
</dbReference>
<dbReference type="Pfam" id="PF00196">
    <property type="entry name" value="GerE"/>
    <property type="match status" value="1"/>
</dbReference>
<accession>A0ABW6KWX8</accession>
<evidence type="ECO:0000313" key="3">
    <source>
        <dbReference type="Proteomes" id="UP001601197"/>
    </source>
</evidence>
<dbReference type="RefSeq" id="WP_388349934.1">
    <property type="nucleotide sequence ID" value="NZ_JBIAFJ010000022.1"/>
</dbReference>
<dbReference type="EMBL" id="JBIAFJ010000022">
    <property type="protein sequence ID" value="MFE9172403.1"/>
    <property type="molecule type" value="Genomic_DNA"/>
</dbReference>
<dbReference type="SUPFAM" id="SSF46894">
    <property type="entry name" value="C-terminal effector domain of the bipartite response regulators"/>
    <property type="match status" value="1"/>
</dbReference>
<reference evidence="2 3" key="1">
    <citation type="submission" date="2024-10" db="EMBL/GenBank/DDBJ databases">
        <title>The Natural Products Discovery Center: Release of the First 8490 Sequenced Strains for Exploring Actinobacteria Biosynthetic Diversity.</title>
        <authorList>
            <person name="Kalkreuter E."/>
            <person name="Kautsar S.A."/>
            <person name="Yang D."/>
            <person name="Bader C.D."/>
            <person name="Teijaro C.N."/>
            <person name="Fluegel L."/>
            <person name="Davis C.M."/>
            <person name="Simpson J.R."/>
            <person name="Lauterbach L."/>
            <person name="Steele A.D."/>
            <person name="Gui C."/>
            <person name="Meng S."/>
            <person name="Li G."/>
            <person name="Viehrig K."/>
            <person name="Ye F."/>
            <person name="Su P."/>
            <person name="Kiefer A.F."/>
            <person name="Nichols A."/>
            <person name="Cepeda A.J."/>
            <person name="Yan W."/>
            <person name="Fan B."/>
            <person name="Jiang Y."/>
            <person name="Adhikari A."/>
            <person name="Zheng C.-J."/>
            <person name="Schuster L."/>
            <person name="Cowan T.M."/>
            <person name="Smanski M.J."/>
            <person name="Chevrette M.G."/>
            <person name="De Carvalho L.P.S."/>
            <person name="Shen B."/>
        </authorList>
    </citation>
    <scope>NUCLEOTIDE SEQUENCE [LARGE SCALE GENOMIC DNA]</scope>
    <source>
        <strain evidence="2 3">NPDC007147</strain>
    </source>
</reference>
<protein>
    <submittedName>
        <fullName evidence="2">LuxR C-terminal-related transcriptional regulator</fullName>
    </submittedName>
</protein>